<sequence>MNVPKLPLSDVERKRLRALKIKLAQIADYSPVELASSLDITEDRARLLSALALFQRVPSIGPSLAQNLVELGFRSLEDIRDGGESGEELINRLEKLHGVWMDPCVEDVMRLAVHHAYHPESDKQWWDFTSERKAYRKEHGYPADRPARAWHVNN</sequence>
<gene>
    <name evidence="1" type="ORF">J2T15_002617</name>
</gene>
<dbReference type="SUPFAM" id="SSF81585">
    <property type="entry name" value="PsbU/PolX domain-like"/>
    <property type="match status" value="1"/>
</dbReference>
<dbReference type="InterPro" id="IPR021725">
    <property type="entry name" value="Cdd1"/>
</dbReference>
<dbReference type="RefSeq" id="WP_307204220.1">
    <property type="nucleotide sequence ID" value="NZ_JAUSSU010000005.1"/>
</dbReference>
<evidence type="ECO:0008006" key="3">
    <source>
        <dbReference type="Google" id="ProtNLM"/>
    </source>
</evidence>
<evidence type="ECO:0000313" key="2">
    <source>
        <dbReference type="Proteomes" id="UP001229346"/>
    </source>
</evidence>
<dbReference type="Proteomes" id="UP001229346">
    <property type="component" value="Unassembled WGS sequence"/>
</dbReference>
<accession>A0ABT9U0M1</accession>
<proteinExistence type="predicted"/>
<keyword evidence="2" id="KW-1185">Reference proteome</keyword>
<organism evidence="1 2">
    <name type="scientific">Paenibacillus harenae</name>
    <dbReference type="NCBI Taxonomy" id="306543"/>
    <lineage>
        <taxon>Bacteria</taxon>
        <taxon>Bacillati</taxon>
        <taxon>Bacillota</taxon>
        <taxon>Bacilli</taxon>
        <taxon>Bacillales</taxon>
        <taxon>Paenibacillaceae</taxon>
        <taxon>Paenibacillus</taxon>
    </lineage>
</organism>
<protein>
    <recommendedName>
        <fullName evidence="3">Pathogenicity locus</fullName>
    </recommendedName>
</protein>
<dbReference type="Gene3D" id="1.10.150.20">
    <property type="entry name" value="5' to 3' exonuclease, C-terminal subdomain"/>
    <property type="match status" value="1"/>
</dbReference>
<comment type="caution">
    <text evidence="1">The sequence shown here is derived from an EMBL/GenBank/DDBJ whole genome shotgun (WGS) entry which is preliminary data.</text>
</comment>
<name>A0ABT9U0M1_PAEHA</name>
<reference evidence="1 2" key="1">
    <citation type="submission" date="2023-07" db="EMBL/GenBank/DDBJ databases">
        <title>Sorghum-associated microbial communities from plants grown in Nebraska, USA.</title>
        <authorList>
            <person name="Schachtman D."/>
        </authorList>
    </citation>
    <scope>NUCLEOTIDE SEQUENCE [LARGE SCALE GENOMIC DNA]</scope>
    <source>
        <strain evidence="1 2">CC482</strain>
    </source>
</reference>
<dbReference type="EMBL" id="JAUSSU010000005">
    <property type="protein sequence ID" value="MDQ0113176.1"/>
    <property type="molecule type" value="Genomic_DNA"/>
</dbReference>
<evidence type="ECO:0000313" key="1">
    <source>
        <dbReference type="EMBL" id="MDQ0113176.1"/>
    </source>
</evidence>
<dbReference type="Pfam" id="PF11731">
    <property type="entry name" value="Cdd1"/>
    <property type="match status" value="1"/>
</dbReference>